<dbReference type="GO" id="GO:0009966">
    <property type="term" value="P:regulation of signal transduction"/>
    <property type="evidence" value="ECO:0007669"/>
    <property type="project" value="InterPro"/>
</dbReference>
<evidence type="ECO:0000313" key="2">
    <source>
        <dbReference type="EMBL" id="SCV68345.1"/>
    </source>
</evidence>
<feature type="compositionally biased region" description="Basic residues" evidence="1">
    <location>
        <begin position="199"/>
        <end position="210"/>
    </location>
</feature>
<dbReference type="Gene3D" id="6.10.250.1050">
    <property type="match status" value="2"/>
</dbReference>
<dbReference type="Pfam" id="PF04979">
    <property type="entry name" value="IPP-2"/>
    <property type="match status" value="1"/>
</dbReference>
<reference evidence="3" key="1">
    <citation type="submission" date="2016-09" db="EMBL/GenBank/DDBJ databases">
        <authorList>
            <person name="Jeantristanb JTB J.-T."/>
            <person name="Ricardo R."/>
        </authorList>
    </citation>
    <scope>NUCLEOTIDE SEQUENCE [LARGE SCALE GENOMIC DNA]</scope>
</reference>
<dbReference type="AlphaFoldDB" id="A0A238F5H7"/>
<organism evidence="2 3">
    <name type="scientific">Microbotryum intermedium</name>
    <dbReference type="NCBI Taxonomy" id="269621"/>
    <lineage>
        <taxon>Eukaryota</taxon>
        <taxon>Fungi</taxon>
        <taxon>Dikarya</taxon>
        <taxon>Basidiomycota</taxon>
        <taxon>Pucciniomycotina</taxon>
        <taxon>Microbotryomycetes</taxon>
        <taxon>Microbotryales</taxon>
        <taxon>Microbotryaceae</taxon>
        <taxon>Microbotryum</taxon>
    </lineage>
</organism>
<protein>
    <submittedName>
        <fullName evidence="2">BQ2448_466 protein</fullName>
    </submittedName>
</protein>
<feature type="compositionally biased region" description="Polar residues" evidence="1">
    <location>
        <begin position="86"/>
        <end position="97"/>
    </location>
</feature>
<dbReference type="Proteomes" id="UP000198372">
    <property type="component" value="Unassembled WGS sequence"/>
</dbReference>
<dbReference type="PANTHER" id="PTHR12398:SF20">
    <property type="entry name" value="PROTEIN PHOSPHATASE 1 REGULATORY INHIBITOR SUBUNIT 2"/>
    <property type="match status" value="1"/>
</dbReference>
<accession>A0A238F5H7</accession>
<dbReference type="InterPro" id="IPR007062">
    <property type="entry name" value="PPI-2"/>
</dbReference>
<keyword evidence="3" id="KW-1185">Reference proteome</keyword>
<feature type="compositionally biased region" description="Polar residues" evidence="1">
    <location>
        <begin position="249"/>
        <end position="262"/>
    </location>
</feature>
<evidence type="ECO:0000313" key="3">
    <source>
        <dbReference type="Proteomes" id="UP000198372"/>
    </source>
</evidence>
<proteinExistence type="predicted"/>
<dbReference type="OrthoDB" id="551302at2759"/>
<feature type="compositionally biased region" description="Low complexity" evidence="1">
    <location>
        <begin position="45"/>
        <end position="66"/>
    </location>
</feature>
<name>A0A238F5H7_9BASI</name>
<evidence type="ECO:0000256" key="1">
    <source>
        <dbReference type="SAM" id="MobiDB-lite"/>
    </source>
</evidence>
<feature type="compositionally biased region" description="Basic and acidic residues" evidence="1">
    <location>
        <begin position="152"/>
        <end position="179"/>
    </location>
</feature>
<feature type="compositionally biased region" description="Acidic residues" evidence="1">
    <location>
        <begin position="180"/>
        <end position="195"/>
    </location>
</feature>
<dbReference type="PANTHER" id="PTHR12398">
    <property type="entry name" value="PROTEIN PHOSPHATASE INHIBITOR"/>
    <property type="match status" value="1"/>
</dbReference>
<feature type="region of interest" description="Disordered" evidence="1">
    <location>
        <begin position="1"/>
        <end position="103"/>
    </location>
</feature>
<sequence length="262" mass="27884">MSEDYAIDIANDATVESVSPPASPPPRRMSRSASTTQPAKGILKNSNTGAGAGASSSRAATSNGNGLVWDEGNLALNELQKDSTMKARTQFPSQISEPKTPYVRYDAETDTVMDLDKIPGFELGQADAAVGGGEAMSPVHTTPPSPGNSSRRGSESNSRRGSESSEKMVKVERPSSAHGEDDDDDDDDDELADEETLAHRKQFAQKRGGHYRNEAEAMKRAQALLAEEEDDSSDQDVARPPVPPMPTSGLYQSNGTKGTDEA</sequence>
<dbReference type="STRING" id="269621.A0A238F5H7"/>
<dbReference type="GO" id="GO:0004864">
    <property type="term" value="F:protein phosphatase inhibitor activity"/>
    <property type="evidence" value="ECO:0007669"/>
    <property type="project" value="InterPro"/>
</dbReference>
<gene>
    <name evidence="2" type="ORF">BQ2448_466</name>
</gene>
<feature type="region of interest" description="Disordered" evidence="1">
    <location>
        <begin position="124"/>
        <end position="262"/>
    </location>
</feature>
<dbReference type="EMBL" id="FMSP01000003">
    <property type="protein sequence ID" value="SCV68345.1"/>
    <property type="molecule type" value="Genomic_DNA"/>
</dbReference>